<reference evidence="1" key="1">
    <citation type="submission" date="2018-02" db="EMBL/GenBank/DDBJ databases">
        <title>Rhizophora mucronata_Transcriptome.</title>
        <authorList>
            <person name="Meera S.P."/>
            <person name="Sreeshan A."/>
            <person name="Augustine A."/>
        </authorList>
    </citation>
    <scope>NUCLEOTIDE SEQUENCE</scope>
    <source>
        <tissue evidence="1">Leaf</tissue>
    </source>
</reference>
<organism evidence="1">
    <name type="scientific">Rhizophora mucronata</name>
    <name type="common">Asiatic mangrove</name>
    <dbReference type="NCBI Taxonomy" id="61149"/>
    <lineage>
        <taxon>Eukaryota</taxon>
        <taxon>Viridiplantae</taxon>
        <taxon>Streptophyta</taxon>
        <taxon>Embryophyta</taxon>
        <taxon>Tracheophyta</taxon>
        <taxon>Spermatophyta</taxon>
        <taxon>Magnoliopsida</taxon>
        <taxon>eudicotyledons</taxon>
        <taxon>Gunneridae</taxon>
        <taxon>Pentapetalae</taxon>
        <taxon>rosids</taxon>
        <taxon>fabids</taxon>
        <taxon>Malpighiales</taxon>
        <taxon>Rhizophoraceae</taxon>
        <taxon>Rhizophora</taxon>
    </lineage>
</organism>
<accession>A0A2P2M0F0</accession>
<name>A0A2P2M0F0_RHIMU</name>
<dbReference type="EMBL" id="GGEC01043218">
    <property type="protein sequence ID" value="MBX23702.1"/>
    <property type="molecule type" value="Transcribed_RNA"/>
</dbReference>
<dbReference type="AlphaFoldDB" id="A0A2P2M0F0"/>
<protein>
    <submittedName>
        <fullName evidence="1">Calmodulin-binding protein 60-C</fullName>
    </submittedName>
</protein>
<proteinExistence type="predicted"/>
<evidence type="ECO:0000313" key="1">
    <source>
        <dbReference type="EMBL" id="MBX23702.1"/>
    </source>
</evidence>
<sequence>MRQKRLFNASFNSLTEPQILRAKHQKQEVCCFGLLTNCRPPSSLAAE</sequence>